<sequence>MVAPVPLEKPKLSRSLVRVPGSGSDKTLEPFICDLRRVSSEAETVSINLTLPPILTNQHNTTPVPQPTPVAIYKGPVGQKLYMRYSEDNQAVPQRYTEARRNPRYTSASTVTRRSPRYTSSPSVYIKNPRYTRSSSMVPSVRPTPSAMPPPGSPRIYSARKVELPTDLLANRPGRLVMMPIRQVLEQRSNILHVTTKSGPVLLKPVARKGVKTRSQSNRERNQGRAPGQPGTKLMVTTLQEVLNEQSNLVHQRGEVQRQVEMLQQLFQDPEKLKIVAKEIGIKLNKLNG</sequence>
<feature type="region of interest" description="Disordered" evidence="1">
    <location>
        <begin position="101"/>
        <end position="156"/>
    </location>
</feature>
<proteinExistence type="predicted"/>
<gene>
    <name evidence="2" type="ORF">Pmani_032703</name>
</gene>
<feature type="compositionally biased region" description="Low complexity" evidence="1">
    <location>
        <begin position="109"/>
        <end position="125"/>
    </location>
</feature>
<organism evidence="2 3">
    <name type="scientific">Petrolisthes manimaculis</name>
    <dbReference type="NCBI Taxonomy" id="1843537"/>
    <lineage>
        <taxon>Eukaryota</taxon>
        <taxon>Metazoa</taxon>
        <taxon>Ecdysozoa</taxon>
        <taxon>Arthropoda</taxon>
        <taxon>Crustacea</taxon>
        <taxon>Multicrustacea</taxon>
        <taxon>Malacostraca</taxon>
        <taxon>Eumalacostraca</taxon>
        <taxon>Eucarida</taxon>
        <taxon>Decapoda</taxon>
        <taxon>Pleocyemata</taxon>
        <taxon>Anomura</taxon>
        <taxon>Galatheoidea</taxon>
        <taxon>Porcellanidae</taxon>
        <taxon>Petrolisthes</taxon>
    </lineage>
</organism>
<dbReference type="Proteomes" id="UP001292094">
    <property type="component" value="Unassembled WGS sequence"/>
</dbReference>
<evidence type="ECO:0000256" key="1">
    <source>
        <dbReference type="SAM" id="MobiDB-lite"/>
    </source>
</evidence>
<evidence type="ECO:0000313" key="2">
    <source>
        <dbReference type="EMBL" id="KAK4294687.1"/>
    </source>
</evidence>
<dbReference type="AlphaFoldDB" id="A0AAE1NSU3"/>
<protein>
    <submittedName>
        <fullName evidence="2">Uncharacterized protein</fullName>
    </submittedName>
</protein>
<accession>A0AAE1NSU3</accession>
<keyword evidence="3" id="KW-1185">Reference proteome</keyword>
<name>A0AAE1NSU3_9EUCA</name>
<reference evidence="2" key="1">
    <citation type="submission" date="2023-11" db="EMBL/GenBank/DDBJ databases">
        <title>Genome assemblies of two species of porcelain crab, Petrolisthes cinctipes and Petrolisthes manimaculis (Anomura: Porcellanidae).</title>
        <authorList>
            <person name="Angst P."/>
        </authorList>
    </citation>
    <scope>NUCLEOTIDE SEQUENCE</scope>
    <source>
        <strain evidence="2">PB745_02</strain>
        <tissue evidence="2">Gill</tissue>
    </source>
</reference>
<evidence type="ECO:0000313" key="3">
    <source>
        <dbReference type="Proteomes" id="UP001292094"/>
    </source>
</evidence>
<feature type="region of interest" description="Disordered" evidence="1">
    <location>
        <begin position="208"/>
        <end position="232"/>
    </location>
</feature>
<comment type="caution">
    <text evidence="2">The sequence shown here is derived from an EMBL/GenBank/DDBJ whole genome shotgun (WGS) entry which is preliminary data.</text>
</comment>
<dbReference type="EMBL" id="JAWZYT010004224">
    <property type="protein sequence ID" value="KAK4294687.1"/>
    <property type="molecule type" value="Genomic_DNA"/>
</dbReference>